<evidence type="ECO:0000256" key="1">
    <source>
        <dbReference type="ARBA" id="ARBA00006272"/>
    </source>
</evidence>
<organism evidence="8 9">
    <name type="scientific">Clostridium botulinum C</name>
    <dbReference type="NCBI Taxonomy" id="36828"/>
    <lineage>
        <taxon>Bacteria</taxon>
        <taxon>Bacillati</taxon>
        <taxon>Bacillota</taxon>
        <taxon>Clostridia</taxon>
        <taxon>Eubacteriales</taxon>
        <taxon>Clostridiaceae</taxon>
        <taxon>Clostridium</taxon>
    </lineage>
</organism>
<dbReference type="Pfam" id="PF05343">
    <property type="entry name" value="Peptidase_M42"/>
    <property type="match status" value="1"/>
</dbReference>
<dbReference type="AlphaFoldDB" id="A0A9Q3VC46"/>
<keyword evidence="3" id="KW-0645">Protease</keyword>
<evidence type="ECO:0000256" key="5">
    <source>
        <dbReference type="ARBA" id="ARBA00022801"/>
    </source>
</evidence>
<dbReference type="PANTHER" id="PTHR32481">
    <property type="entry name" value="AMINOPEPTIDASE"/>
    <property type="match status" value="1"/>
</dbReference>
<keyword evidence="4 7" id="KW-0479">Metal-binding</keyword>
<comment type="cofactor">
    <cofactor evidence="7">
        <name>a divalent metal cation</name>
        <dbReference type="ChEBI" id="CHEBI:60240"/>
    </cofactor>
    <text evidence="7">Binds 2 divalent metal cations per subunit.</text>
</comment>
<evidence type="ECO:0000313" key="8">
    <source>
        <dbReference type="EMBL" id="MCD3196170.1"/>
    </source>
</evidence>
<keyword evidence="5" id="KW-0378">Hydrolase</keyword>
<dbReference type="GO" id="GO:0046872">
    <property type="term" value="F:metal ion binding"/>
    <property type="evidence" value="ECO:0007669"/>
    <property type="project" value="UniProtKB-UniRule"/>
</dbReference>
<accession>A0A9Q3VC46</accession>
<evidence type="ECO:0000256" key="2">
    <source>
        <dbReference type="ARBA" id="ARBA00022438"/>
    </source>
</evidence>
<dbReference type="Proteomes" id="UP000813637">
    <property type="component" value="Unassembled WGS sequence"/>
</dbReference>
<dbReference type="Gene3D" id="3.40.630.10">
    <property type="entry name" value="Zn peptidases"/>
    <property type="match status" value="1"/>
</dbReference>
<dbReference type="GO" id="GO:0006508">
    <property type="term" value="P:proteolysis"/>
    <property type="evidence" value="ECO:0007669"/>
    <property type="project" value="UniProtKB-KW"/>
</dbReference>
<dbReference type="PIRSF" id="PIRSF001123">
    <property type="entry name" value="PepA_GA"/>
    <property type="match status" value="1"/>
</dbReference>
<comment type="caution">
    <text evidence="8">The sequence shown here is derived from an EMBL/GenBank/DDBJ whole genome shotgun (WGS) entry which is preliminary data.</text>
</comment>
<proteinExistence type="inferred from homology"/>
<reference evidence="8" key="2">
    <citation type="journal article" date="2021" name="Microorganisms">
        <title>Extensive Genome Exploration of Clostridium botulinum Group III Field Strains.</title>
        <authorList>
            <person name="Fillo S."/>
            <person name="Giordani F."/>
            <person name="Tonon E."/>
            <person name="Drigo I."/>
            <person name="Anselmo A."/>
            <person name="Fortunato A."/>
            <person name="Lista F."/>
            <person name="Bano L."/>
        </authorList>
    </citation>
    <scope>NUCLEOTIDE SEQUENCE</scope>
    <source>
        <strain evidence="8">IZSVe-TV_9877_3_12</strain>
    </source>
</reference>
<dbReference type="PANTHER" id="PTHR32481:SF0">
    <property type="entry name" value="AMINOPEPTIDASE YPDE-RELATED"/>
    <property type="match status" value="1"/>
</dbReference>
<dbReference type="InterPro" id="IPR023367">
    <property type="entry name" value="Peptidase_M42_dom2"/>
</dbReference>
<feature type="binding site" evidence="7">
    <location>
        <position position="197"/>
    </location>
    <ligand>
        <name>Zn(2+)</name>
        <dbReference type="ChEBI" id="CHEBI:29105"/>
        <label>2</label>
    </ligand>
</feature>
<keyword evidence="2" id="KW-0031">Aminopeptidase</keyword>
<protein>
    <submittedName>
        <fullName evidence="8">M42 family metallopeptidase</fullName>
    </submittedName>
</protein>
<reference evidence="8" key="1">
    <citation type="submission" date="2020-02" db="EMBL/GenBank/DDBJ databases">
        <authorList>
            <person name="Fillo S."/>
            <person name="Giordani F."/>
            <person name="Tonon E."/>
            <person name="Drigo I."/>
            <person name="Anselmo A."/>
            <person name="Fortunato A."/>
            <person name="Bano L."/>
            <person name="Lista F."/>
        </authorList>
    </citation>
    <scope>NUCLEOTIDE SEQUENCE</scope>
    <source>
        <strain evidence="8">IZSVe-TV_9877_3_12</strain>
    </source>
</reference>
<evidence type="ECO:0000313" key="9">
    <source>
        <dbReference type="Proteomes" id="UP000813637"/>
    </source>
</evidence>
<dbReference type="InterPro" id="IPR008007">
    <property type="entry name" value="Peptidase_M42"/>
</dbReference>
<dbReference type="SUPFAM" id="SSF53187">
    <property type="entry name" value="Zn-dependent exopeptidases"/>
    <property type="match status" value="1"/>
</dbReference>
<sequence length="332" mass="37189">MDRLMESLIDSFGVSTKEENIKDIIKKQIKLMNKEKLLNLDFNEDEMGNIVVKVGEGTEKLMICTHMDNTGLMVMDIDDRGFLKVIPVGNIDLKNISASFFKSQQGYIGRMGFLKEDSSKDNLFIDFGISTKEKVKEKIKEGDFLELIGKKIQVENKIIGANIHSRIACYIILKVIENISIKNLNKEVYFVFSVQKELGFKGAKLAAVNIKPHSAIVLDSMESNDAKEGSYKIALDKGTIMSVFDRSLVIHNEIKEKIEKVSKKLDLKLQYSISDGENEGGLIHKEVGGIKTGMIALPCRYINTSGEMISLEDVANTISLLNEFIHEGSIEN</sequence>
<dbReference type="GO" id="GO:0004177">
    <property type="term" value="F:aminopeptidase activity"/>
    <property type="evidence" value="ECO:0007669"/>
    <property type="project" value="UniProtKB-UniRule"/>
</dbReference>
<dbReference type="Gene3D" id="2.40.30.40">
    <property type="entry name" value="Peptidase M42, domain 2"/>
    <property type="match status" value="1"/>
</dbReference>
<dbReference type="EMBL" id="JAAMYB010000030">
    <property type="protein sequence ID" value="MCD3196170.1"/>
    <property type="molecule type" value="Genomic_DNA"/>
</dbReference>
<evidence type="ECO:0000256" key="4">
    <source>
        <dbReference type="ARBA" id="ARBA00022723"/>
    </source>
</evidence>
<evidence type="ECO:0000256" key="7">
    <source>
        <dbReference type="PIRSR" id="PIRSR001123-2"/>
    </source>
</evidence>
<dbReference type="RefSeq" id="WP_198091189.1">
    <property type="nucleotide sequence ID" value="NZ_JAAMYB010000030.1"/>
</dbReference>
<evidence type="ECO:0000256" key="3">
    <source>
        <dbReference type="ARBA" id="ARBA00022670"/>
    </source>
</evidence>
<comment type="similarity">
    <text evidence="1 6">Belongs to the peptidase M42 family.</text>
</comment>
<evidence type="ECO:0000256" key="6">
    <source>
        <dbReference type="PIRNR" id="PIRNR001123"/>
    </source>
</evidence>
<dbReference type="InterPro" id="IPR051464">
    <property type="entry name" value="Peptidase_M42_aminopept"/>
</dbReference>
<feature type="binding site" evidence="7">
    <location>
        <position position="219"/>
    </location>
    <ligand>
        <name>Zn(2+)</name>
        <dbReference type="ChEBI" id="CHEBI:29105"/>
        <label>1</label>
    </ligand>
</feature>
<dbReference type="SUPFAM" id="SSF101821">
    <property type="entry name" value="Aminopeptidase/glucanase lid domain"/>
    <property type="match status" value="1"/>
</dbReference>
<gene>
    <name evidence="8" type="ORF">G8S53_13030</name>
</gene>
<feature type="binding site" evidence="7">
    <location>
        <position position="66"/>
    </location>
    <ligand>
        <name>Zn(2+)</name>
        <dbReference type="ChEBI" id="CHEBI:29105"/>
        <label>1</label>
    </ligand>
</feature>
<name>A0A9Q3VC46_CLOBO</name>